<sequence length="95" mass="10648">MTRMTPELARPSPNFPPTPTGGRLATTYDFRVHSGTPGWVGRCYFFRTLTTEKVTSPNPTGGTRIDPLACNRPHTRRIFSGIGLRTYDPAVRPYH</sequence>
<gene>
    <name evidence="2" type="ORF">AVEN_72584_1</name>
</gene>
<accession>A0A4Y2SLP9</accession>
<organism evidence="2 3">
    <name type="scientific">Araneus ventricosus</name>
    <name type="common">Orbweaver spider</name>
    <name type="synonym">Epeira ventricosa</name>
    <dbReference type="NCBI Taxonomy" id="182803"/>
    <lineage>
        <taxon>Eukaryota</taxon>
        <taxon>Metazoa</taxon>
        <taxon>Ecdysozoa</taxon>
        <taxon>Arthropoda</taxon>
        <taxon>Chelicerata</taxon>
        <taxon>Arachnida</taxon>
        <taxon>Araneae</taxon>
        <taxon>Araneomorphae</taxon>
        <taxon>Entelegynae</taxon>
        <taxon>Araneoidea</taxon>
        <taxon>Araneidae</taxon>
        <taxon>Araneus</taxon>
    </lineage>
</organism>
<dbReference type="EMBL" id="BGPR01022678">
    <property type="protein sequence ID" value="GBN89212.1"/>
    <property type="molecule type" value="Genomic_DNA"/>
</dbReference>
<dbReference type="Proteomes" id="UP000499080">
    <property type="component" value="Unassembled WGS sequence"/>
</dbReference>
<evidence type="ECO:0000256" key="1">
    <source>
        <dbReference type="SAM" id="MobiDB-lite"/>
    </source>
</evidence>
<proteinExistence type="predicted"/>
<evidence type="ECO:0000313" key="2">
    <source>
        <dbReference type="EMBL" id="GBN89212.1"/>
    </source>
</evidence>
<keyword evidence="3" id="KW-1185">Reference proteome</keyword>
<protein>
    <submittedName>
        <fullName evidence="2">Uncharacterized protein</fullName>
    </submittedName>
</protein>
<feature type="region of interest" description="Disordered" evidence="1">
    <location>
        <begin position="1"/>
        <end position="22"/>
    </location>
</feature>
<name>A0A4Y2SLP9_ARAVE</name>
<evidence type="ECO:0000313" key="3">
    <source>
        <dbReference type="Proteomes" id="UP000499080"/>
    </source>
</evidence>
<reference evidence="2 3" key="1">
    <citation type="journal article" date="2019" name="Sci. Rep.">
        <title>Orb-weaving spider Araneus ventricosus genome elucidates the spidroin gene catalogue.</title>
        <authorList>
            <person name="Kono N."/>
            <person name="Nakamura H."/>
            <person name="Ohtoshi R."/>
            <person name="Moran D.A.P."/>
            <person name="Shinohara A."/>
            <person name="Yoshida Y."/>
            <person name="Fujiwara M."/>
            <person name="Mori M."/>
            <person name="Tomita M."/>
            <person name="Arakawa K."/>
        </authorList>
    </citation>
    <scope>NUCLEOTIDE SEQUENCE [LARGE SCALE GENOMIC DNA]</scope>
</reference>
<dbReference type="AlphaFoldDB" id="A0A4Y2SLP9"/>
<comment type="caution">
    <text evidence="2">The sequence shown here is derived from an EMBL/GenBank/DDBJ whole genome shotgun (WGS) entry which is preliminary data.</text>
</comment>